<dbReference type="Proteomes" id="UP000784294">
    <property type="component" value="Unassembled WGS sequence"/>
</dbReference>
<protein>
    <submittedName>
        <fullName evidence="2">Uncharacterized protein</fullName>
    </submittedName>
</protein>
<dbReference type="OrthoDB" id="1678912at2759"/>
<accession>A0A448WA24</accession>
<sequence length="650" mass="70409">MPPSLLSTLGLDYTQPAESVSALSSTINTCATGAQASWSELGCQTSQRKRRAGRPAAVAAATSGSSSVGTSSAVEPISADFISTNSLLRTPLVWLRFVNSTARRARRLPIGLDLLDTLRTLLSAALECSTQLANLFLRPHSPLSLLEVLLPRPLSALEKLLRRDNALWPSQIRSSANHPHQHNSSLSSERSHSNKSGLGADAYTKACKENAKAFLYHLDSCLNQDQLFSSIYSTMLSGESEWTRRLRESNTAKSTEPNQSRIDVDMRRVRFTCPRCERSMRPELSTVLRCIESLRAFIDDKLKLVYSDIAPSSSLMMRFPEIIAACLLVQRAQTFVKNTRSVILSSNELRHAVAEYEAFSGSQIPLTDCQDDGSQQSESNAIAGNSETCGLINWPSGPAESTGCLKSQLPASERQNDQFSNVSLLSRQPPSHYNDRHHHQPLLTSQPLTASHRITSPVGPLVSSGLLETNSHNSNTNTCPSNLTAHVMSTSGQVMRGSSHFQLEHSQQQSAKRTQPVLVTSNMTPSSGLVSLAGHTGLLTSSDGLSGITSTGASSALSATTGSIVGAGHHKQGGVLMQLHVSSGTDQVSDFQDDICAVFQNVRSLVTGYYSTDYFHIVKNRYHNHLVSATDWSQPSACTLSVLADFVLCL</sequence>
<evidence type="ECO:0000256" key="1">
    <source>
        <dbReference type="SAM" id="MobiDB-lite"/>
    </source>
</evidence>
<proteinExistence type="predicted"/>
<comment type="caution">
    <text evidence="2">The sequence shown here is derived from an EMBL/GenBank/DDBJ whole genome shotgun (WGS) entry which is preliminary data.</text>
</comment>
<dbReference type="EMBL" id="CAAALY010000101">
    <property type="protein sequence ID" value="VEL06607.1"/>
    <property type="molecule type" value="Genomic_DNA"/>
</dbReference>
<evidence type="ECO:0000313" key="2">
    <source>
        <dbReference type="EMBL" id="VEL06607.1"/>
    </source>
</evidence>
<keyword evidence="3" id="KW-1185">Reference proteome</keyword>
<organism evidence="2 3">
    <name type="scientific">Protopolystoma xenopodis</name>
    <dbReference type="NCBI Taxonomy" id="117903"/>
    <lineage>
        <taxon>Eukaryota</taxon>
        <taxon>Metazoa</taxon>
        <taxon>Spiralia</taxon>
        <taxon>Lophotrochozoa</taxon>
        <taxon>Platyhelminthes</taxon>
        <taxon>Monogenea</taxon>
        <taxon>Polyopisthocotylea</taxon>
        <taxon>Polystomatidea</taxon>
        <taxon>Polystomatidae</taxon>
        <taxon>Protopolystoma</taxon>
    </lineage>
</organism>
<gene>
    <name evidence="2" type="ORF">PXEA_LOCUS47</name>
</gene>
<reference evidence="2" key="1">
    <citation type="submission" date="2018-11" db="EMBL/GenBank/DDBJ databases">
        <authorList>
            <consortium name="Pathogen Informatics"/>
        </authorList>
    </citation>
    <scope>NUCLEOTIDE SEQUENCE</scope>
</reference>
<evidence type="ECO:0000313" key="3">
    <source>
        <dbReference type="Proteomes" id="UP000784294"/>
    </source>
</evidence>
<name>A0A448WA24_9PLAT</name>
<feature type="region of interest" description="Disordered" evidence="1">
    <location>
        <begin position="172"/>
        <end position="196"/>
    </location>
</feature>
<dbReference type="AlphaFoldDB" id="A0A448WA24"/>